<accession>A0A974WFS4</accession>
<gene>
    <name evidence="2" type="primary">porQ</name>
    <name evidence="2" type="ORF">JR347_17965</name>
</gene>
<name>A0A974WFS4_9BACT</name>
<sequence>MGYKLIVFALLIPFFASAQIGGQTSYTFTNIPSNTRLVGLGGVNVSLANEDVNLAFSNPALSGDTLSGLASFSYLDYFADAGIVTAIYQHDFGKLGSWFLGVNHLDYGEFDSYDATGADLGTFDSGETQLILGRNHTIGVFTLGASLKFLNSNIGGFNSSALAMDLGGVFSHPSKQVTFGLVFKNVGFILQDYSDDSDSKLPFDIQVGTTIKPEHMPFRFSLTGYNLTDGNISYFDPNNTADEEEPGELDNALRHVNVGVELLLSKNINLRFGYNHLVRQELKLPDTGGGAGFSFGLMFRVKAFEFSYSRGGYHAAGGSNSFTLTANTNKIFKNRRS</sequence>
<keyword evidence="1" id="KW-0732">Signal</keyword>
<dbReference type="KEGG" id="fuv:JR347_17965"/>
<evidence type="ECO:0000256" key="1">
    <source>
        <dbReference type="SAM" id="SignalP"/>
    </source>
</evidence>
<dbReference type="Proteomes" id="UP000662783">
    <property type="component" value="Chromosome"/>
</dbReference>
<dbReference type="NCBIfam" id="NF033709">
    <property type="entry name" value="PorV_fam"/>
    <property type="match status" value="1"/>
</dbReference>
<feature type="chain" id="PRO_5036687856" evidence="1">
    <location>
        <begin position="19"/>
        <end position="337"/>
    </location>
</feature>
<dbReference type="AlphaFoldDB" id="A0A974WFS4"/>
<organism evidence="2 3">
    <name type="scientific">Fulvivirga lutea</name>
    <dbReference type="NCBI Taxonomy" id="2810512"/>
    <lineage>
        <taxon>Bacteria</taxon>
        <taxon>Pseudomonadati</taxon>
        <taxon>Bacteroidota</taxon>
        <taxon>Cytophagia</taxon>
        <taxon>Cytophagales</taxon>
        <taxon>Fulvivirgaceae</taxon>
        <taxon>Fulvivirga</taxon>
    </lineage>
</organism>
<dbReference type="EMBL" id="CP070608">
    <property type="protein sequence ID" value="QSE97441.1"/>
    <property type="molecule type" value="Genomic_DNA"/>
</dbReference>
<proteinExistence type="predicted"/>
<keyword evidence="3" id="KW-1185">Reference proteome</keyword>
<evidence type="ECO:0000313" key="2">
    <source>
        <dbReference type="EMBL" id="QSE97441.1"/>
    </source>
</evidence>
<protein>
    <submittedName>
        <fullName evidence="2">Type IX secretion system protein PorQ</fullName>
    </submittedName>
</protein>
<feature type="signal peptide" evidence="1">
    <location>
        <begin position="1"/>
        <end position="18"/>
    </location>
</feature>
<evidence type="ECO:0000313" key="3">
    <source>
        <dbReference type="Proteomes" id="UP000662783"/>
    </source>
</evidence>
<reference evidence="2" key="1">
    <citation type="submission" date="2021-02" db="EMBL/GenBank/DDBJ databases">
        <title>Fulvivirga sp. S481 isolated from sea water.</title>
        <authorList>
            <person name="Bae S.S."/>
            <person name="Baek K."/>
        </authorList>
    </citation>
    <scope>NUCLEOTIDE SEQUENCE</scope>
    <source>
        <strain evidence="2">S481</strain>
    </source>
</reference>
<dbReference type="RefSeq" id="WP_205721952.1">
    <property type="nucleotide sequence ID" value="NZ_CP070608.1"/>
</dbReference>
<dbReference type="NCBIfam" id="NF033711">
    <property type="entry name" value="T9SS_PorQ"/>
    <property type="match status" value="1"/>
</dbReference>